<evidence type="ECO:0000256" key="1">
    <source>
        <dbReference type="SAM" id="MobiDB-lite"/>
    </source>
</evidence>
<name>W7LD99_CYTFI</name>
<proteinExistence type="predicted"/>
<sequence length="86" mass="10019">MNIVRTMRNSVHTNGVYDPKPNRHGTQHPFNETYRKLYRYNVGDKVIFGWTDLEEFIKGSIELLVELMKDPKVISIPNNQMIDPSA</sequence>
<dbReference type="PATRIC" id="fig|1307436.3.peg.476"/>
<evidence type="ECO:0000313" key="3">
    <source>
        <dbReference type="Proteomes" id="UP000019270"/>
    </source>
</evidence>
<dbReference type="Proteomes" id="UP000019270">
    <property type="component" value="Unassembled WGS sequence"/>
</dbReference>
<dbReference type="AlphaFoldDB" id="W7LD99"/>
<protein>
    <submittedName>
        <fullName evidence="2">Uncharacterized protein</fullName>
    </submittedName>
</protein>
<dbReference type="EMBL" id="APVL01000001">
    <property type="protein sequence ID" value="EWG13187.1"/>
    <property type="molecule type" value="Genomic_DNA"/>
</dbReference>
<organism evidence="2 3">
    <name type="scientific">Cytobacillus firmus DS1</name>
    <dbReference type="NCBI Taxonomy" id="1307436"/>
    <lineage>
        <taxon>Bacteria</taxon>
        <taxon>Bacillati</taxon>
        <taxon>Bacillota</taxon>
        <taxon>Bacilli</taxon>
        <taxon>Bacillales</taxon>
        <taxon>Bacillaceae</taxon>
        <taxon>Cytobacillus</taxon>
    </lineage>
</organism>
<reference evidence="2 3" key="2">
    <citation type="journal article" date="2016" name="Sci. Rep.">
        <title>A novel serine protease, Sep1, from Bacillus firmus DS-1 has nematicidal activity and degrades multiple intestinal-associated nematode proteins.</title>
        <authorList>
            <person name="Geng C."/>
            <person name="Nie X."/>
            <person name="Tang Z."/>
            <person name="Zhang Y."/>
            <person name="Lin J."/>
            <person name="Sun M."/>
            <person name="Peng D."/>
        </authorList>
    </citation>
    <scope>NUCLEOTIDE SEQUENCE [LARGE SCALE GENOMIC DNA]</scope>
    <source>
        <strain evidence="2 3">DS1</strain>
    </source>
</reference>
<feature type="region of interest" description="Disordered" evidence="1">
    <location>
        <begin position="9"/>
        <end position="29"/>
    </location>
</feature>
<gene>
    <name evidence="2" type="ORF">PBF_02160</name>
</gene>
<accession>W7LD99</accession>
<evidence type="ECO:0000313" key="2">
    <source>
        <dbReference type="EMBL" id="EWG13187.1"/>
    </source>
</evidence>
<comment type="caution">
    <text evidence="2">The sequence shown here is derived from an EMBL/GenBank/DDBJ whole genome shotgun (WGS) entry which is preliminary data.</text>
</comment>
<reference evidence="3" key="1">
    <citation type="submission" date="2013-03" db="EMBL/GenBank/DDBJ databases">
        <title>Draft genome sequence of Bacillus firmus DS1.</title>
        <authorList>
            <person name="Peng D."/>
            <person name="Zhu L."/>
            <person name="Sun M."/>
        </authorList>
    </citation>
    <scope>NUCLEOTIDE SEQUENCE [LARGE SCALE GENOMIC DNA]</scope>
    <source>
        <strain evidence="3">DS1</strain>
    </source>
</reference>